<reference evidence="2 3" key="1">
    <citation type="submission" date="2023-05" db="EMBL/GenBank/DDBJ databases">
        <title>B98-5 Cell Line De Novo Hybrid Assembly: An Optical Mapping Approach.</title>
        <authorList>
            <person name="Kananen K."/>
            <person name="Auerbach J.A."/>
            <person name="Kautto E."/>
            <person name="Blachly J.S."/>
        </authorList>
    </citation>
    <scope>NUCLEOTIDE SEQUENCE [LARGE SCALE GENOMIC DNA]</scope>
    <source>
        <strain evidence="2">B95-8</strain>
        <tissue evidence="2">Cell line</tissue>
    </source>
</reference>
<gene>
    <name evidence="2" type="ORF">P7K49_026130</name>
</gene>
<evidence type="ECO:0000313" key="3">
    <source>
        <dbReference type="Proteomes" id="UP001266305"/>
    </source>
</evidence>
<feature type="non-terminal residue" evidence="2">
    <location>
        <position position="1"/>
    </location>
</feature>
<dbReference type="Proteomes" id="UP001266305">
    <property type="component" value="Unassembled WGS sequence"/>
</dbReference>
<feature type="region of interest" description="Disordered" evidence="1">
    <location>
        <begin position="139"/>
        <end position="164"/>
    </location>
</feature>
<feature type="compositionally biased region" description="Polar residues" evidence="1">
    <location>
        <begin position="139"/>
        <end position="149"/>
    </location>
</feature>
<sequence>MCEKAKALVGSVKLWVAESWVPTEASHSICGPSKQSIGSERRYSPEGGAALAKALRRHLPFLEALSQAPASDALTRARTVPDRPPAEVTLPLPPAAGVGCSSRVRVPGSVSSAVGSSRLHACVLGQRAACEQSFGVSGVLQSDTGSQSSHPHHEHWLPVQPPPP</sequence>
<proteinExistence type="predicted"/>
<dbReference type="EMBL" id="JASSZA010000012">
    <property type="protein sequence ID" value="KAK2097096.1"/>
    <property type="molecule type" value="Genomic_DNA"/>
</dbReference>
<organism evidence="2 3">
    <name type="scientific">Saguinus oedipus</name>
    <name type="common">Cotton-top tamarin</name>
    <name type="synonym">Oedipomidas oedipus</name>
    <dbReference type="NCBI Taxonomy" id="9490"/>
    <lineage>
        <taxon>Eukaryota</taxon>
        <taxon>Metazoa</taxon>
        <taxon>Chordata</taxon>
        <taxon>Craniata</taxon>
        <taxon>Vertebrata</taxon>
        <taxon>Euteleostomi</taxon>
        <taxon>Mammalia</taxon>
        <taxon>Eutheria</taxon>
        <taxon>Euarchontoglires</taxon>
        <taxon>Primates</taxon>
        <taxon>Haplorrhini</taxon>
        <taxon>Platyrrhini</taxon>
        <taxon>Cebidae</taxon>
        <taxon>Callitrichinae</taxon>
        <taxon>Saguinus</taxon>
    </lineage>
</organism>
<keyword evidence="3" id="KW-1185">Reference proteome</keyword>
<comment type="caution">
    <text evidence="2">The sequence shown here is derived from an EMBL/GenBank/DDBJ whole genome shotgun (WGS) entry which is preliminary data.</text>
</comment>
<name>A0ABQ9UJ76_SAGOE</name>
<evidence type="ECO:0000256" key="1">
    <source>
        <dbReference type="SAM" id="MobiDB-lite"/>
    </source>
</evidence>
<evidence type="ECO:0000313" key="2">
    <source>
        <dbReference type="EMBL" id="KAK2097096.1"/>
    </source>
</evidence>
<accession>A0ABQ9UJ76</accession>
<protein>
    <submittedName>
        <fullName evidence="2">Uncharacterized protein</fullName>
    </submittedName>
</protein>